<dbReference type="RefSeq" id="WP_250054401.1">
    <property type="nucleotide sequence ID" value="NZ_JAMJPH010000020.1"/>
</dbReference>
<name>A0A9X2D4M3_9ACTN</name>
<dbReference type="EMBL" id="JAMOIL010000001">
    <property type="protein sequence ID" value="MCM0618949.1"/>
    <property type="molecule type" value="Genomic_DNA"/>
</dbReference>
<accession>A0A9X2D4M3</accession>
<keyword evidence="3" id="KW-1185">Reference proteome</keyword>
<gene>
    <name evidence="2" type="ORF">M8330_01410</name>
</gene>
<reference evidence="2" key="1">
    <citation type="submission" date="2022-05" db="EMBL/GenBank/DDBJ databases">
        <authorList>
            <person name="Tuo L."/>
        </authorList>
    </citation>
    <scope>NUCLEOTIDE SEQUENCE</scope>
    <source>
        <strain evidence="2">BSK12Z-4</strain>
    </source>
</reference>
<sequence length="330" mass="34994">MEEPDTDQAHPGLPTQEPGAQDARVRDELLAAVSREEEGSVPDAAVWAAIASVERIACHVGTTDAEELTVLLTDGAAAIGNAETLRLVGEAHDSVVRGLGYRARGMVVDAGVLNPEGGVYPVTTDARLLRAAVRAAHRTCAHVPYYGARYADSAGRYSGTDSAWLAQLADQPLTESQRQVDWLTRLLAARGMPSWLMERHLGDLVDALEEAAGSQAAGSLPQVRDELARRRQAVVPDVILDEAERVLAQELGEEPAPVGGAGALLAAAVADVGSGLLTHDRALFTWLTDPARCGAPARRALESTRASVYRVARVDVPTLQQARGRRPASS</sequence>
<evidence type="ECO:0000313" key="2">
    <source>
        <dbReference type="EMBL" id="MCM0618949.1"/>
    </source>
</evidence>
<dbReference type="Proteomes" id="UP001139485">
    <property type="component" value="Unassembled WGS sequence"/>
</dbReference>
<proteinExistence type="predicted"/>
<protein>
    <submittedName>
        <fullName evidence="2">Uncharacterized protein</fullName>
    </submittedName>
</protein>
<feature type="region of interest" description="Disordered" evidence="1">
    <location>
        <begin position="1"/>
        <end position="26"/>
    </location>
</feature>
<organism evidence="2 3">
    <name type="scientific">Nocardioides bruguierae</name>
    <dbReference type="NCBI Taxonomy" id="2945102"/>
    <lineage>
        <taxon>Bacteria</taxon>
        <taxon>Bacillati</taxon>
        <taxon>Actinomycetota</taxon>
        <taxon>Actinomycetes</taxon>
        <taxon>Propionibacteriales</taxon>
        <taxon>Nocardioidaceae</taxon>
        <taxon>Nocardioides</taxon>
    </lineage>
</organism>
<dbReference type="AlphaFoldDB" id="A0A9X2D4M3"/>
<evidence type="ECO:0000313" key="3">
    <source>
        <dbReference type="Proteomes" id="UP001139485"/>
    </source>
</evidence>
<evidence type="ECO:0000256" key="1">
    <source>
        <dbReference type="SAM" id="MobiDB-lite"/>
    </source>
</evidence>
<comment type="caution">
    <text evidence="2">The sequence shown here is derived from an EMBL/GenBank/DDBJ whole genome shotgun (WGS) entry which is preliminary data.</text>
</comment>